<name>A0ABW4KKW0_9BACI</name>
<comment type="caution">
    <text evidence="2">The sequence shown here is derived from an EMBL/GenBank/DDBJ whole genome shotgun (WGS) entry which is preliminary data.</text>
</comment>
<organism evidence="2 3">
    <name type="scientific">Siminovitchia sediminis</name>
    <dbReference type="NCBI Taxonomy" id="1274353"/>
    <lineage>
        <taxon>Bacteria</taxon>
        <taxon>Bacillati</taxon>
        <taxon>Bacillota</taxon>
        <taxon>Bacilli</taxon>
        <taxon>Bacillales</taxon>
        <taxon>Bacillaceae</taxon>
        <taxon>Siminovitchia</taxon>
    </lineage>
</organism>
<evidence type="ECO:0000313" key="2">
    <source>
        <dbReference type="EMBL" id="MFD1707682.1"/>
    </source>
</evidence>
<reference evidence="3" key="1">
    <citation type="journal article" date="2019" name="Int. J. Syst. Evol. Microbiol.">
        <title>The Global Catalogue of Microorganisms (GCM) 10K type strain sequencing project: providing services to taxonomists for standard genome sequencing and annotation.</title>
        <authorList>
            <consortium name="The Broad Institute Genomics Platform"/>
            <consortium name="The Broad Institute Genome Sequencing Center for Infectious Disease"/>
            <person name="Wu L."/>
            <person name="Ma J."/>
        </authorList>
    </citation>
    <scope>NUCLEOTIDE SEQUENCE [LARGE SCALE GENOMIC DNA]</scope>
    <source>
        <strain evidence="3">CGMCC 1.12295</strain>
    </source>
</reference>
<dbReference type="EMBL" id="JBHUEO010000038">
    <property type="protein sequence ID" value="MFD1707682.1"/>
    <property type="molecule type" value="Genomic_DNA"/>
</dbReference>
<dbReference type="InterPro" id="IPR055871">
    <property type="entry name" value="DUF7448"/>
</dbReference>
<dbReference type="RefSeq" id="WP_144462663.1">
    <property type="nucleotide sequence ID" value="NZ_JBHUEO010000038.1"/>
</dbReference>
<feature type="domain" description="DUF7448" evidence="1">
    <location>
        <begin position="8"/>
        <end position="112"/>
    </location>
</feature>
<proteinExistence type="predicted"/>
<protein>
    <recommendedName>
        <fullName evidence="1">DUF7448 domain-containing protein</fullName>
    </recommendedName>
</protein>
<dbReference type="Pfam" id="PF24240">
    <property type="entry name" value="DUF7448"/>
    <property type="match status" value="1"/>
</dbReference>
<keyword evidence="3" id="KW-1185">Reference proteome</keyword>
<evidence type="ECO:0000313" key="3">
    <source>
        <dbReference type="Proteomes" id="UP001597301"/>
    </source>
</evidence>
<evidence type="ECO:0000259" key="1">
    <source>
        <dbReference type="Pfam" id="PF24240"/>
    </source>
</evidence>
<dbReference type="Proteomes" id="UP001597301">
    <property type="component" value="Unassembled WGS sequence"/>
</dbReference>
<sequence>MYEEVSVLKGKTLTKIETDYEDELIFYTSDGEIYKMYHEQHSYESVSIEDINGDLKDLIGNPITMAEEVTQDDLNAPESGTWTFYKFATIKGFVTIRWYGESNGYYSESVDFIRIH</sequence>
<accession>A0ABW4KKW0</accession>
<gene>
    <name evidence="2" type="ORF">ACFSCZ_13210</name>
</gene>